<feature type="compositionally biased region" description="Basic and acidic residues" evidence="1">
    <location>
        <begin position="401"/>
        <end position="410"/>
    </location>
</feature>
<feature type="compositionally biased region" description="Basic and acidic residues" evidence="1">
    <location>
        <begin position="49"/>
        <end position="61"/>
    </location>
</feature>
<dbReference type="Proteomes" id="UP001175353">
    <property type="component" value="Unassembled WGS sequence"/>
</dbReference>
<evidence type="ECO:0000256" key="2">
    <source>
        <dbReference type="SAM" id="Phobius"/>
    </source>
</evidence>
<keyword evidence="2" id="KW-0472">Membrane</keyword>
<gene>
    <name evidence="3" type="ORF">LTR91_011235</name>
</gene>
<name>A0AAN6QS38_9PEZI</name>
<evidence type="ECO:0000313" key="4">
    <source>
        <dbReference type="Proteomes" id="UP001175353"/>
    </source>
</evidence>
<keyword evidence="4" id="KW-1185">Reference proteome</keyword>
<organism evidence="3 4">
    <name type="scientific">Friedmanniomyces endolithicus</name>
    <dbReference type="NCBI Taxonomy" id="329885"/>
    <lineage>
        <taxon>Eukaryota</taxon>
        <taxon>Fungi</taxon>
        <taxon>Dikarya</taxon>
        <taxon>Ascomycota</taxon>
        <taxon>Pezizomycotina</taxon>
        <taxon>Dothideomycetes</taxon>
        <taxon>Dothideomycetidae</taxon>
        <taxon>Mycosphaerellales</taxon>
        <taxon>Teratosphaeriaceae</taxon>
        <taxon>Friedmanniomyces</taxon>
    </lineage>
</organism>
<keyword evidence="2" id="KW-1133">Transmembrane helix</keyword>
<comment type="caution">
    <text evidence="3">The sequence shown here is derived from an EMBL/GenBank/DDBJ whole genome shotgun (WGS) entry which is preliminary data.</text>
</comment>
<feature type="region of interest" description="Disordered" evidence="1">
    <location>
        <begin position="89"/>
        <end position="139"/>
    </location>
</feature>
<feature type="compositionally biased region" description="Basic and acidic residues" evidence="1">
    <location>
        <begin position="199"/>
        <end position="214"/>
    </location>
</feature>
<proteinExistence type="predicted"/>
<keyword evidence="2" id="KW-0812">Transmembrane</keyword>
<feature type="compositionally biased region" description="Low complexity" evidence="1">
    <location>
        <begin position="224"/>
        <end position="236"/>
    </location>
</feature>
<evidence type="ECO:0000313" key="3">
    <source>
        <dbReference type="EMBL" id="KAK0983292.1"/>
    </source>
</evidence>
<feature type="compositionally biased region" description="Polar residues" evidence="1">
    <location>
        <begin position="575"/>
        <end position="584"/>
    </location>
</feature>
<feature type="region of interest" description="Disordered" evidence="1">
    <location>
        <begin position="532"/>
        <end position="587"/>
    </location>
</feature>
<dbReference type="AlphaFoldDB" id="A0AAN6QS38"/>
<sequence length="948" mass="104564">MSQFHHKVQEEKSYRRAIFLAVSLALAGVCSVYPVMCFKNYSTKEKDKLNSKVAQVERKAEDAEDPYAESSSPSTPFLGEAFWQTREFAPETPGRGHGDVPDEWQLSPQGAWVRPGSGRRAAPSPPRSPAAETVPSQLLGGRAGSDANILMEGPPESHGWTPSPAEYHIACKVSTEVRLRSLLSSARPPRSVEEMLTPSDRHDLPGMVEKHYQEADSPPKTPASGTSSESKSSDASSFAYILRNNRADTRLLHKKSQPAAYLTKRTPLAGRPFIPQRTLSYYKPKVVEDTLLPDIFRHTARQQQLRQTASLTATEFIQAANDPTTKHTLQRSVSPARRLQAPRSVPSSGSLHRSEASTPSRLTPPELPNKGSGLTRQSTVNDALKRLPLRPTTRNKVAKRPNLDTRESSRSYKSRARPKNVSLPVPIVRKPETPPETRKFHKVTPPEAEPSTPGASHSQRGDHYFRTFGNNTVYMKAFTPTMIPSESGQPSPTSRTPLPKPVAFLPMRRPNDSIASGQWKRKRSSVFRFNRKTAVTDSNDQPPKSGHLSARSTRLAPAIAVSPPFESTGKRRRSLQTSSESSLPTYFAQPIRSHRSPVTTPLLFAPPMGTAVGTSAPRQSLGHRRTWSQKSSESSVSPGSQPHSRRPRLRHQATLADIADSDPPAMIPDRKEVQNVPTTFVPGSLSRSNTLDRDKYHQSKATGTGTVHWLPDEEPRSPPRQHPQVTSEKERRGTLKQLFRDLRHSASARSLGSVTEMPHRDSFGQRSSLLPLGSLATSLAKASKSSLNLLQSKASQISNPSARPHEPRERPELRVTNFYQTPYSQRVANNRRTELNQIKVFVEEALLDDNDDTIMGFELNVPDHLPSSLLCPLNPKHKSGGNAICPMHGRKKLRAPGLSKAQTSAAAKNGGPRIVYEGVAGELGRRATQVTDVDGGRSPQSVLETWYS</sequence>
<feature type="region of interest" description="Disordered" evidence="1">
    <location>
        <begin position="609"/>
        <end position="649"/>
    </location>
</feature>
<feature type="region of interest" description="Disordered" evidence="1">
    <location>
        <begin position="184"/>
        <end position="236"/>
    </location>
</feature>
<feature type="compositionally biased region" description="Polar residues" evidence="1">
    <location>
        <begin position="345"/>
        <end position="361"/>
    </location>
</feature>
<evidence type="ECO:0000256" key="1">
    <source>
        <dbReference type="SAM" id="MobiDB-lite"/>
    </source>
</evidence>
<feature type="region of interest" description="Disordered" evidence="1">
    <location>
        <begin position="743"/>
        <end position="762"/>
    </location>
</feature>
<feature type="compositionally biased region" description="Polar residues" evidence="1">
    <location>
        <begin position="533"/>
        <end position="542"/>
    </location>
</feature>
<feature type="compositionally biased region" description="Polar residues" evidence="1">
    <location>
        <begin position="319"/>
        <end position="333"/>
    </location>
</feature>
<feature type="compositionally biased region" description="Low complexity" evidence="1">
    <location>
        <begin position="628"/>
        <end position="642"/>
    </location>
</feature>
<protein>
    <submittedName>
        <fullName evidence="3">Uncharacterized protein</fullName>
    </submittedName>
</protein>
<feature type="region of interest" description="Disordered" evidence="1">
    <location>
        <begin position="679"/>
        <end position="734"/>
    </location>
</feature>
<dbReference type="EMBL" id="JAUJLE010000102">
    <property type="protein sequence ID" value="KAK0983292.1"/>
    <property type="molecule type" value="Genomic_DNA"/>
</dbReference>
<reference evidence="3" key="1">
    <citation type="submission" date="2023-06" db="EMBL/GenBank/DDBJ databases">
        <title>Black Yeasts Isolated from many extreme environments.</title>
        <authorList>
            <person name="Coleine C."/>
            <person name="Stajich J.E."/>
            <person name="Selbmann L."/>
        </authorList>
    </citation>
    <scope>NUCLEOTIDE SEQUENCE</scope>
    <source>
        <strain evidence="3">CCFEE 5200</strain>
    </source>
</reference>
<feature type="region of interest" description="Disordered" evidence="1">
    <location>
        <begin position="319"/>
        <end position="462"/>
    </location>
</feature>
<feature type="compositionally biased region" description="Polar residues" evidence="1">
    <location>
        <begin position="372"/>
        <end position="381"/>
    </location>
</feature>
<feature type="transmembrane region" description="Helical" evidence="2">
    <location>
        <begin position="17"/>
        <end position="36"/>
    </location>
</feature>
<feature type="compositionally biased region" description="Basic and acidic residues" evidence="1">
    <location>
        <begin position="429"/>
        <end position="438"/>
    </location>
</feature>
<feature type="region of interest" description="Disordered" evidence="1">
    <location>
        <begin position="49"/>
        <end position="77"/>
    </location>
</feature>
<accession>A0AAN6QS38</accession>